<name>A0A5C6IQU2_9ACTN</name>
<keyword evidence="3" id="KW-1185">Reference proteome</keyword>
<evidence type="ECO:0000313" key="2">
    <source>
        <dbReference type="EMBL" id="TWV31276.1"/>
    </source>
</evidence>
<evidence type="ECO:0000256" key="1">
    <source>
        <dbReference type="PROSITE-ProRule" id="PRU00023"/>
    </source>
</evidence>
<accession>A0A5C6IQU2</accession>
<dbReference type="InterPro" id="IPR002110">
    <property type="entry name" value="Ankyrin_rpt"/>
</dbReference>
<dbReference type="PROSITE" id="PS50088">
    <property type="entry name" value="ANK_REPEAT"/>
    <property type="match status" value="1"/>
</dbReference>
<sequence length="225" mass="24896">MREQRVMEWDGFTLRSSLKPRFAQARDRLADAARDGDWAAVADVLGERPEWVNCPRLESRSGYTPLHQAAWHGAGTATVEGLLAHGALRTLRTNHGERAADIAARRGHHHLAALLRPVVRHPVPPAEIPVLQGHLHRLIRHRAGLEDGSDLATQHALRLPEVAALTELAHPVCWFPVPGMYGGFRITLDGRELAVDSWIRVIGGSERTDRVTPWGARLQEGEALP</sequence>
<keyword evidence="1" id="KW-0040">ANK repeat</keyword>
<evidence type="ECO:0000313" key="3">
    <source>
        <dbReference type="Proteomes" id="UP000320481"/>
    </source>
</evidence>
<dbReference type="EMBL" id="VOGW01000193">
    <property type="protein sequence ID" value="TWV31276.1"/>
    <property type="molecule type" value="Genomic_DNA"/>
</dbReference>
<dbReference type="Gene3D" id="1.25.40.20">
    <property type="entry name" value="Ankyrin repeat-containing domain"/>
    <property type="match status" value="1"/>
</dbReference>
<dbReference type="InterPro" id="IPR036770">
    <property type="entry name" value="Ankyrin_rpt-contain_sf"/>
</dbReference>
<dbReference type="SUPFAM" id="SSF48403">
    <property type="entry name" value="Ankyrin repeat"/>
    <property type="match status" value="1"/>
</dbReference>
<protein>
    <submittedName>
        <fullName evidence="2">Ankyrin repeat domain-containing protein</fullName>
    </submittedName>
</protein>
<dbReference type="RefSeq" id="WP_146469186.1">
    <property type="nucleotide sequence ID" value="NZ_VOGW01000193.1"/>
</dbReference>
<feature type="repeat" description="ANK" evidence="1">
    <location>
        <begin position="61"/>
        <end position="94"/>
    </location>
</feature>
<proteinExistence type="predicted"/>
<dbReference type="Proteomes" id="UP000320481">
    <property type="component" value="Unassembled WGS sequence"/>
</dbReference>
<gene>
    <name evidence="2" type="ORF">FRZ03_35620</name>
</gene>
<dbReference type="PROSITE" id="PS50297">
    <property type="entry name" value="ANK_REP_REGION"/>
    <property type="match status" value="1"/>
</dbReference>
<dbReference type="AlphaFoldDB" id="A0A5C6IQU2"/>
<reference evidence="2" key="1">
    <citation type="journal article" date="2019" name="Microbiol. Resour. Announc.">
        <title>Draft Genomic Sequences of Streptomyces misionensis and Streptomyces albidoflavus, bacteria applied for phytopathogen biocontrol.</title>
        <authorList>
            <person name="Pylro V."/>
            <person name="Dias A."/>
            <person name="Andreote F."/>
            <person name="Varani A."/>
            <person name="Andreote C."/>
            <person name="Bernardo E."/>
            <person name="Martins T."/>
        </authorList>
    </citation>
    <scope>NUCLEOTIDE SEQUENCE [LARGE SCALE GENOMIC DNA]</scope>
    <source>
        <strain evidence="2">66</strain>
    </source>
</reference>
<comment type="caution">
    <text evidence="2">The sequence shown here is derived from an EMBL/GenBank/DDBJ whole genome shotgun (WGS) entry which is preliminary data.</text>
</comment>
<organism evidence="2 3">
    <name type="scientific">Streptomyces misionensis</name>
    <dbReference type="NCBI Taxonomy" id="67331"/>
    <lineage>
        <taxon>Bacteria</taxon>
        <taxon>Bacillati</taxon>
        <taxon>Actinomycetota</taxon>
        <taxon>Actinomycetes</taxon>
        <taxon>Kitasatosporales</taxon>
        <taxon>Streptomycetaceae</taxon>
        <taxon>Streptomyces</taxon>
    </lineage>
</organism>